<organism evidence="8 9">
    <name type="scientific">Arthroderma otae (strain ATCC MYA-4605 / CBS 113480)</name>
    <name type="common">Microsporum canis</name>
    <dbReference type="NCBI Taxonomy" id="554155"/>
    <lineage>
        <taxon>Eukaryota</taxon>
        <taxon>Fungi</taxon>
        <taxon>Dikarya</taxon>
        <taxon>Ascomycota</taxon>
        <taxon>Pezizomycotina</taxon>
        <taxon>Eurotiomycetes</taxon>
        <taxon>Eurotiomycetidae</taxon>
        <taxon>Onygenales</taxon>
        <taxon>Arthrodermataceae</taxon>
        <taxon>Microsporum</taxon>
    </lineage>
</organism>
<dbReference type="InterPro" id="IPR002575">
    <property type="entry name" value="Aminoglycoside_PTrfase"/>
</dbReference>
<dbReference type="HOGENOM" id="CLU_019189_13_1_1"/>
<dbReference type="GO" id="GO:0005739">
    <property type="term" value="C:mitochondrion"/>
    <property type="evidence" value="ECO:0007669"/>
    <property type="project" value="UniProtKB-SubCell"/>
</dbReference>
<dbReference type="STRING" id="554155.C5FRL0"/>
<comment type="subcellular location">
    <subcellularLocation>
        <location evidence="1">Mitochondrion</location>
    </subcellularLocation>
</comment>
<dbReference type="PANTHER" id="PTHR36091">
    <property type="entry name" value="ALTERED INHERITANCE OF MITOCHONDRIA PROTEIN 9, MITOCHONDRIAL"/>
    <property type="match status" value="1"/>
</dbReference>
<dbReference type="InterPro" id="IPR051035">
    <property type="entry name" value="Mito_inheritance_9"/>
</dbReference>
<keyword evidence="5" id="KW-0496">Mitochondrion</keyword>
<evidence type="ECO:0000259" key="7">
    <source>
        <dbReference type="Pfam" id="PF01636"/>
    </source>
</evidence>
<evidence type="ECO:0000256" key="3">
    <source>
        <dbReference type="ARBA" id="ARBA00016197"/>
    </source>
</evidence>
<proteinExistence type="inferred from homology"/>
<keyword evidence="8" id="KW-0808">Transferase</keyword>
<evidence type="ECO:0000313" key="8">
    <source>
        <dbReference type="EMBL" id="EEQ32513.1"/>
    </source>
</evidence>
<dbReference type="PANTHER" id="PTHR36091:SF1">
    <property type="entry name" value="ALTERED INHERITANCE OF MITOCHONDRIA PROTEIN 9, MITOCHONDRIAL"/>
    <property type="match status" value="1"/>
</dbReference>
<dbReference type="Proteomes" id="UP000002035">
    <property type="component" value="Unassembled WGS sequence"/>
</dbReference>
<feature type="domain" description="Aminoglycoside phosphotransferase" evidence="7">
    <location>
        <begin position="60"/>
        <end position="329"/>
    </location>
</feature>
<dbReference type="VEuPathDB" id="FungiDB:MCYG_05332"/>
<dbReference type="OrthoDB" id="4200494at2759"/>
<evidence type="ECO:0000256" key="4">
    <source>
        <dbReference type="ARBA" id="ARBA00022946"/>
    </source>
</evidence>
<keyword evidence="4" id="KW-0809">Transit peptide</keyword>
<dbReference type="InterPro" id="IPR011009">
    <property type="entry name" value="Kinase-like_dom_sf"/>
</dbReference>
<dbReference type="GeneID" id="9228589"/>
<reference evidence="9" key="1">
    <citation type="journal article" date="2012" name="MBio">
        <title>Comparative genome analysis of Trichophyton rubrum and related dermatophytes reveals candidate genes involved in infection.</title>
        <authorList>
            <person name="Martinez D.A."/>
            <person name="Oliver B.G."/>
            <person name="Graeser Y."/>
            <person name="Goldberg J.M."/>
            <person name="Li W."/>
            <person name="Martinez-Rossi N.M."/>
            <person name="Monod M."/>
            <person name="Shelest E."/>
            <person name="Barton R.C."/>
            <person name="Birch E."/>
            <person name="Brakhage A.A."/>
            <person name="Chen Z."/>
            <person name="Gurr S.J."/>
            <person name="Heiman D."/>
            <person name="Heitman J."/>
            <person name="Kosti I."/>
            <person name="Rossi A."/>
            <person name="Saif S."/>
            <person name="Samalova M."/>
            <person name="Saunders C.W."/>
            <person name="Shea T."/>
            <person name="Summerbell R.C."/>
            <person name="Xu J."/>
            <person name="Young S."/>
            <person name="Zeng Q."/>
            <person name="Birren B.W."/>
            <person name="Cuomo C.A."/>
            <person name="White T.C."/>
        </authorList>
    </citation>
    <scope>NUCLEOTIDE SEQUENCE [LARGE SCALE GENOMIC DNA]</scope>
    <source>
        <strain evidence="9">ATCC MYA-4605 / CBS 113480</strain>
    </source>
</reference>
<comment type="similarity">
    <text evidence="2">Belongs to the AIM9 family.</text>
</comment>
<keyword evidence="9" id="KW-1185">Reference proteome</keyword>
<gene>
    <name evidence="8" type="ORF">MCYG_05332</name>
</gene>
<dbReference type="Pfam" id="PF01636">
    <property type="entry name" value="APH"/>
    <property type="match status" value="1"/>
</dbReference>
<protein>
    <recommendedName>
        <fullName evidence="3">Altered inheritance of mitochondria protein 9, mitochondrial</fullName>
    </recommendedName>
    <alternativeName>
        <fullName evidence="6">Found in mitochondrial proteome protein 29</fullName>
    </alternativeName>
</protein>
<evidence type="ECO:0000256" key="6">
    <source>
        <dbReference type="ARBA" id="ARBA00031849"/>
    </source>
</evidence>
<dbReference type="RefSeq" id="XP_002845463.1">
    <property type="nucleotide sequence ID" value="XM_002845417.1"/>
</dbReference>
<evidence type="ECO:0000256" key="1">
    <source>
        <dbReference type="ARBA" id="ARBA00004173"/>
    </source>
</evidence>
<dbReference type="eggNOG" id="ENOG502RM85">
    <property type="taxonomic scope" value="Eukaryota"/>
</dbReference>
<dbReference type="OMA" id="CHAKPRM"/>
<dbReference type="AlphaFoldDB" id="C5FRL0"/>
<dbReference type="EMBL" id="DS995705">
    <property type="protein sequence ID" value="EEQ32513.1"/>
    <property type="molecule type" value="Genomic_DNA"/>
</dbReference>
<dbReference type="GO" id="GO:0016740">
    <property type="term" value="F:transferase activity"/>
    <property type="evidence" value="ECO:0007669"/>
    <property type="project" value="UniProtKB-KW"/>
</dbReference>
<sequence>MELVIIAAKEEDFYRYTTKRWLSNDAEEVARRYRQFNLQELIRVALPCSNAKTCTRVMKYREGQYNKTFLLTFDNGYEAVAKIPNPNAGPKLFTIASEVATMDYVGLPAPRVLTWNCDSSNPVESEYIIMEKAKGNALSEIWYQLPRPKKFEYIKQVVQIESKLLSVTFPEYGCIYYKKDLPLKHQHKHQTTLQGDSMNKFCIGPVVDPELWSGERSNLELSRGPWRRLSDYAMSIGTNEREWASRYARPRINYFRSNTNKESPHGYIDLIDKYLAVAPFITQNKPDIGKLLQSILWHHDLHLNNIYIDSNSEEITSIIDWQGTKVAPFVLQARIPRMVRHVSPVPLGVIMPRKPDGYETLSKTEKLRADILYESALCHKVYEVFSLKHNPQHHVALCHNDTWKSPYIQPIKSVTEAWSKREVFTLRSSLMSLVDHWYELFPESTCPISFTDEDKKSHNEEMENRDYLDQLMEEYQNAGILPADGVVDPDDYDILRESSFLQKENLLSLAEDDEQREWLNKIWPYQDRPVDA</sequence>
<dbReference type="SUPFAM" id="SSF56112">
    <property type="entry name" value="Protein kinase-like (PK-like)"/>
    <property type="match status" value="1"/>
</dbReference>
<evidence type="ECO:0000256" key="2">
    <source>
        <dbReference type="ARBA" id="ARBA00005543"/>
    </source>
</evidence>
<evidence type="ECO:0000256" key="5">
    <source>
        <dbReference type="ARBA" id="ARBA00023128"/>
    </source>
</evidence>
<accession>C5FRL0</accession>
<evidence type="ECO:0000313" key="9">
    <source>
        <dbReference type="Proteomes" id="UP000002035"/>
    </source>
</evidence>
<name>C5FRL0_ARTOC</name>